<keyword evidence="1" id="KW-1133">Transmembrane helix</keyword>
<gene>
    <name evidence="2" type="ORF">B0T16DRAFT_419812</name>
</gene>
<name>A0AA39XWJ4_9PEZI</name>
<reference evidence="2" key="1">
    <citation type="submission" date="2023-06" db="EMBL/GenBank/DDBJ databases">
        <title>Genome-scale phylogeny and comparative genomics of the fungal order Sordariales.</title>
        <authorList>
            <consortium name="Lawrence Berkeley National Laboratory"/>
            <person name="Hensen N."/>
            <person name="Bonometti L."/>
            <person name="Westerberg I."/>
            <person name="Brannstrom I.O."/>
            <person name="Guillou S."/>
            <person name="Cros-Aarteil S."/>
            <person name="Calhoun S."/>
            <person name="Haridas S."/>
            <person name="Kuo A."/>
            <person name="Mondo S."/>
            <person name="Pangilinan J."/>
            <person name="Riley R."/>
            <person name="Labutti K."/>
            <person name="Andreopoulos B."/>
            <person name="Lipzen A."/>
            <person name="Chen C."/>
            <person name="Yanf M."/>
            <person name="Daum C."/>
            <person name="Ng V."/>
            <person name="Clum A."/>
            <person name="Steindorff A."/>
            <person name="Ohm R."/>
            <person name="Martin F."/>
            <person name="Silar P."/>
            <person name="Natvig D."/>
            <person name="Lalanne C."/>
            <person name="Gautier V."/>
            <person name="Ament-Velasquez S.L."/>
            <person name="Kruys A."/>
            <person name="Hutchinson M.I."/>
            <person name="Powell A.J."/>
            <person name="Barry K."/>
            <person name="Miller A.N."/>
            <person name="Grigoriev I.V."/>
            <person name="Debuchy R."/>
            <person name="Gladieux P."/>
            <person name="Thoren M.H."/>
            <person name="Johannesson H."/>
        </authorList>
    </citation>
    <scope>NUCLEOTIDE SEQUENCE</scope>
    <source>
        <strain evidence="2">SMH2532-1</strain>
    </source>
</reference>
<feature type="transmembrane region" description="Helical" evidence="1">
    <location>
        <begin position="115"/>
        <end position="135"/>
    </location>
</feature>
<keyword evidence="3" id="KW-1185">Reference proteome</keyword>
<keyword evidence="1" id="KW-0812">Transmembrane</keyword>
<feature type="transmembrane region" description="Helical" evidence="1">
    <location>
        <begin position="169"/>
        <end position="190"/>
    </location>
</feature>
<comment type="caution">
    <text evidence="2">The sequence shown here is derived from an EMBL/GenBank/DDBJ whole genome shotgun (WGS) entry which is preliminary data.</text>
</comment>
<feature type="transmembrane region" description="Helical" evidence="1">
    <location>
        <begin position="249"/>
        <end position="272"/>
    </location>
</feature>
<dbReference type="EMBL" id="JAULSV010000006">
    <property type="protein sequence ID" value="KAK0641424.1"/>
    <property type="molecule type" value="Genomic_DNA"/>
</dbReference>
<protein>
    <submittedName>
        <fullName evidence="2">Uncharacterized protein</fullName>
    </submittedName>
</protein>
<feature type="transmembrane region" description="Helical" evidence="1">
    <location>
        <begin position="83"/>
        <end position="103"/>
    </location>
</feature>
<dbReference type="PANTHER" id="PTHR37577">
    <property type="entry name" value="INTEGRAL MEMBRANE PROTEIN"/>
    <property type="match status" value="1"/>
</dbReference>
<dbReference type="PANTHER" id="PTHR37577:SF1">
    <property type="entry name" value="INTEGRAL MEMBRANE PROTEIN"/>
    <property type="match status" value="1"/>
</dbReference>
<organism evidence="2 3">
    <name type="scientific">Cercophora newfieldiana</name>
    <dbReference type="NCBI Taxonomy" id="92897"/>
    <lineage>
        <taxon>Eukaryota</taxon>
        <taxon>Fungi</taxon>
        <taxon>Dikarya</taxon>
        <taxon>Ascomycota</taxon>
        <taxon>Pezizomycotina</taxon>
        <taxon>Sordariomycetes</taxon>
        <taxon>Sordariomycetidae</taxon>
        <taxon>Sordariales</taxon>
        <taxon>Lasiosphaeriaceae</taxon>
        <taxon>Cercophora</taxon>
    </lineage>
</organism>
<sequence>MQGGISVLLSAWLLYKDPEMRGLISPGRNLESKPASKAAIEAAKELIKGICDSQIFAGTALLIAAFATQSSLTLYHYHIIYDITNFTAISFCAALVHVSKSTLDPAKRNNPAEQYVRVTLSFIFAVLHLAFSILYGRALQRWDWTTPGRCYNTRLIAHPAASHPYVDKIYLGMTCFYMQAFLIMCVVTWLGSRDGAASNGYDSDDEDVRFWAPIVIMGALYQYPLHLYSTVALRVSNEGLLEGDSENSWGFGQVIALVLVVDTLIKCGTAYYNVLQAKKGRVPEELGVEQFRGGESLPPRNSAES</sequence>
<proteinExistence type="predicted"/>
<dbReference type="AlphaFoldDB" id="A0AA39XWJ4"/>
<keyword evidence="1" id="KW-0472">Membrane</keyword>
<dbReference type="Proteomes" id="UP001174936">
    <property type="component" value="Unassembled WGS sequence"/>
</dbReference>
<accession>A0AA39XWJ4</accession>
<dbReference type="InterPro" id="IPR053018">
    <property type="entry name" value="Elsinochrome_Biosynth-Asso"/>
</dbReference>
<evidence type="ECO:0000313" key="2">
    <source>
        <dbReference type="EMBL" id="KAK0641424.1"/>
    </source>
</evidence>
<evidence type="ECO:0000313" key="3">
    <source>
        <dbReference type="Proteomes" id="UP001174936"/>
    </source>
</evidence>
<feature type="transmembrane region" description="Helical" evidence="1">
    <location>
        <begin position="210"/>
        <end position="229"/>
    </location>
</feature>
<evidence type="ECO:0000256" key="1">
    <source>
        <dbReference type="SAM" id="Phobius"/>
    </source>
</evidence>